<dbReference type="Pfam" id="PF00072">
    <property type="entry name" value="Response_reg"/>
    <property type="match status" value="1"/>
</dbReference>
<reference evidence="4 5" key="1">
    <citation type="submission" date="2020-08" db="EMBL/GenBank/DDBJ databases">
        <title>Novel species isolated from subtropical streams in China.</title>
        <authorList>
            <person name="Lu H."/>
        </authorList>
    </citation>
    <scope>NUCLEOTIDE SEQUENCE [LARGE SCALE GENOMIC DNA]</scope>
    <source>
        <strain evidence="4 5">LX15W</strain>
    </source>
</reference>
<protein>
    <submittedName>
        <fullName evidence="4">Response regulator transcription factor</fullName>
    </submittedName>
</protein>
<keyword evidence="1" id="KW-0597">Phosphoprotein</keyword>
<organism evidence="4 5">
    <name type="scientific">Undibacterium flavidum</name>
    <dbReference type="NCBI Taxonomy" id="2762297"/>
    <lineage>
        <taxon>Bacteria</taxon>
        <taxon>Pseudomonadati</taxon>
        <taxon>Pseudomonadota</taxon>
        <taxon>Betaproteobacteria</taxon>
        <taxon>Burkholderiales</taxon>
        <taxon>Oxalobacteraceae</taxon>
        <taxon>Undibacterium</taxon>
    </lineage>
</organism>
<dbReference type="Pfam" id="PF04397">
    <property type="entry name" value="LytTR"/>
    <property type="match status" value="1"/>
</dbReference>
<dbReference type="PROSITE" id="PS50110">
    <property type="entry name" value="RESPONSE_REGULATORY"/>
    <property type="match status" value="1"/>
</dbReference>
<dbReference type="Proteomes" id="UP000624279">
    <property type="component" value="Unassembled WGS sequence"/>
</dbReference>
<dbReference type="InterPro" id="IPR001789">
    <property type="entry name" value="Sig_transdc_resp-reg_receiver"/>
</dbReference>
<dbReference type="InterPro" id="IPR007492">
    <property type="entry name" value="LytTR_DNA-bd_dom"/>
</dbReference>
<dbReference type="Gene3D" id="2.40.50.1020">
    <property type="entry name" value="LytTr DNA-binding domain"/>
    <property type="match status" value="1"/>
</dbReference>
<feature type="modified residue" description="4-aspartylphosphate" evidence="1">
    <location>
        <position position="59"/>
    </location>
</feature>
<evidence type="ECO:0000313" key="4">
    <source>
        <dbReference type="EMBL" id="MBC3875824.1"/>
    </source>
</evidence>
<dbReference type="SMART" id="SM00448">
    <property type="entry name" value="REC"/>
    <property type="match status" value="1"/>
</dbReference>
<dbReference type="PANTHER" id="PTHR37299:SF1">
    <property type="entry name" value="STAGE 0 SPORULATION PROTEIN A HOMOLOG"/>
    <property type="match status" value="1"/>
</dbReference>
<keyword evidence="5" id="KW-1185">Reference proteome</keyword>
<evidence type="ECO:0000313" key="5">
    <source>
        <dbReference type="Proteomes" id="UP000624279"/>
    </source>
</evidence>
<dbReference type="SUPFAM" id="SSF52172">
    <property type="entry name" value="CheY-like"/>
    <property type="match status" value="1"/>
</dbReference>
<evidence type="ECO:0000259" key="2">
    <source>
        <dbReference type="PROSITE" id="PS50110"/>
    </source>
</evidence>
<dbReference type="PANTHER" id="PTHR37299">
    <property type="entry name" value="TRANSCRIPTIONAL REGULATOR-RELATED"/>
    <property type="match status" value="1"/>
</dbReference>
<sequence>MSNNMPLRALIVDDEVLARQRTRQLLDDEADFVVIGEASNGVEAVTLIESLQPDLVFLDIQMPLLDGFGVIDAIGAEHMPATLFCTAFDAHAVKAFEVHAVDYLLKPLDRDRFKRALAWVRERSSQPREKADSFKALLSELGNGPSRPDRFLVKTGERWLMIRCADIQWIDAEGNYVRLHVDGATHMLRHTMAEMLSRLDSSLFKRIHRSTIVNLDFVRDLQPWTGGDMTVFLRDGTRLTLSRTYREQFDQWR</sequence>
<dbReference type="PROSITE" id="PS50930">
    <property type="entry name" value="HTH_LYTTR"/>
    <property type="match status" value="1"/>
</dbReference>
<accession>A0ABR6YH96</accession>
<comment type="caution">
    <text evidence="4">The sequence shown here is derived from an EMBL/GenBank/DDBJ whole genome shotgun (WGS) entry which is preliminary data.</text>
</comment>
<dbReference type="InterPro" id="IPR011006">
    <property type="entry name" value="CheY-like_superfamily"/>
</dbReference>
<feature type="domain" description="Response regulatory" evidence="2">
    <location>
        <begin position="8"/>
        <end position="121"/>
    </location>
</feature>
<proteinExistence type="predicted"/>
<dbReference type="SMART" id="SM00850">
    <property type="entry name" value="LytTR"/>
    <property type="match status" value="1"/>
</dbReference>
<dbReference type="InterPro" id="IPR046947">
    <property type="entry name" value="LytR-like"/>
</dbReference>
<gene>
    <name evidence="4" type="ORF">H8K55_19705</name>
</gene>
<dbReference type="Gene3D" id="3.40.50.2300">
    <property type="match status" value="1"/>
</dbReference>
<evidence type="ECO:0000259" key="3">
    <source>
        <dbReference type="PROSITE" id="PS50930"/>
    </source>
</evidence>
<feature type="domain" description="HTH LytTR-type" evidence="3">
    <location>
        <begin position="151"/>
        <end position="253"/>
    </location>
</feature>
<dbReference type="EMBL" id="JACOGA010000024">
    <property type="protein sequence ID" value="MBC3875824.1"/>
    <property type="molecule type" value="Genomic_DNA"/>
</dbReference>
<name>A0ABR6YH96_9BURK</name>
<evidence type="ECO:0000256" key="1">
    <source>
        <dbReference type="PROSITE-ProRule" id="PRU00169"/>
    </source>
</evidence>